<feature type="transmembrane region" description="Helical" evidence="1">
    <location>
        <begin position="153"/>
        <end position="172"/>
    </location>
</feature>
<evidence type="ECO:0000313" key="2">
    <source>
        <dbReference type="EMBL" id="MFB9622148.1"/>
    </source>
</evidence>
<keyword evidence="1" id="KW-1133">Transmembrane helix</keyword>
<evidence type="ECO:0000256" key="1">
    <source>
        <dbReference type="SAM" id="Phobius"/>
    </source>
</evidence>
<reference evidence="2 3" key="1">
    <citation type="submission" date="2024-09" db="EMBL/GenBank/DDBJ databases">
        <authorList>
            <person name="Sun Q."/>
            <person name="Mori K."/>
        </authorList>
    </citation>
    <scope>NUCLEOTIDE SEQUENCE [LARGE SCALE GENOMIC DNA]</scope>
    <source>
        <strain evidence="2 3">JCM 3143</strain>
    </source>
</reference>
<dbReference type="RefSeq" id="WP_345001725.1">
    <property type="nucleotide sequence ID" value="NZ_BAAAXV010000009.1"/>
</dbReference>
<organism evidence="2 3">
    <name type="scientific">Nonomuraea helvata</name>
    <dbReference type="NCBI Taxonomy" id="37484"/>
    <lineage>
        <taxon>Bacteria</taxon>
        <taxon>Bacillati</taxon>
        <taxon>Actinomycetota</taxon>
        <taxon>Actinomycetes</taxon>
        <taxon>Streptosporangiales</taxon>
        <taxon>Streptosporangiaceae</taxon>
        <taxon>Nonomuraea</taxon>
    </lineage>
</organism>
<dbReference type="Proteomes" id="UP001589532">
    <property type="component" value="Unassembled WGS sequence"/>
</dbReference>
<keyword evidence="1" id="KW-0472">Membrane</keyword>
<dbReference type="NCBIfam" id="TIGR04222">
    <property type="entry name" value="near_uncomplex"/>
    <property type="match status" value="1"/>
</dbReference>
<sequence>MDVVLALVSALLGAVTVGTVLTAELSLARARLRIGGLRDVELGYYDLAYLAGGPWRVADTVVGLLSREGEIRVSRGGKLHRVRTAVSAGHPVEQRLLEIMAARSVGRPAMRVKRELAGSAEVAEIRDRLVGLGLIVDPRAVAGYRVCRDLLRWIPAIAVGGAVVNVIVMIVMGSPELSVASLLGFGASWLVAKKLAPLYAGNRRVTLGRAGRHHVEKARREHPHGVVADAVAMPLALYGLSHLGDPGLSAELSTRAIPDGHLYPADLGLSHSYGAIPGSGGWGCGGGGCGGGGCGGGGCGGGGSG</sequence>
<protein>
    <submittedName>
        <fullName evidence="2">TIGR04222 domain-containing membrane protein</fullName>
    </submittedName>
</protein>
<keyword evidence="3" id="KW-1185">Reference proteome</keyword>
<comment type="caution">
    <text evidence="2">The sequence shown here is derived from an EMBL/GenBank/DDBJ whole genome shotgun (WGS) entry which is preliminary data.</text>
</comment>
<accession>A0ABV5RTJ2</accession>
<gene>
    <name evidence="2" type="ORF">ACFFSA_03565</name>
</gene>
<keyword evidence="1" id="KW-0812">Transmembrane</keyword>
<name>A0ABV5RTJ2_9ACTN</name>
<proteinExistence type="predicted"/>
<dbReference type="EMBL" id="JBHMBW010000002">
    <property type="protein sequence ID" value="MFB9622148.1"/>
    <property type="molecule type" value="Genomic_DNA"/>
</dbReference>
<dbReference type="InterPro" id="IPR026467">
    <property type="entry name" value="Ser/Gly_Cys_C_dom"/>
</dbReference>
<evidence type="ECO:0000313" key="3">
    <source>
        <dbReference type="Proteomes" id="UP001589532"/>
    </source>
</evidence>